<comment type="caution">
    <text evidence="1">The sequence shown here is derived from an EMBL/GenBank/DDBJ whole genome shotgun (WGS) entry which is preliminary data.</text>
</comment>
<accession>A0A1R2BPK5</accession>
<evidence type="ECO:0000313" key="2">
    <source>
        <dbReference type="Proteomes" id="UP000187209"/>
    </source>
</evidence>
<evidence type="ECO:0000313" key="1">
    <source>
        <dbReference type="EMBL" id="OMJ78732.1"/>
    </source>
</evidence>
<organism evidence="1 2">
    <name type="scientific">Stentor coeruleus</name>
    <dbReference type="NCBI Taxonomy" id="5963"/>
    <lineage>
        <taxon>Eukaryota</taxon>
        <taxon>Sar</taxon>
        <taxon>Alveolata</taxon>
        <taxon>Ciliophora</taxon>
        <taxon>Postciliodesmatophora</taxon>
        <taxon>Heterotrichea</taxon>
        <taxon>Heterotrichida</taxon>
        <taxon>Stentoridae</taxon>
        <taxon>Stentor</taxon>
    </lineage>
</organism>
<gene>
    <name evidence="1" type="ORF">SteCoe_21411</name>
</gene>
<keyword evidence="2" id="KW-1185">Reference proteome</keyword>
<sequence length="332" mass="38870">MDLLARIKEIDEETGDVDACLQILKQHKNSCRDLYKQFKKYWVLVYIAEIKINSYDEFLIMPEQERFNIFLQKAPDYLSLFDKKYLENCLDFEDSELAKIFPHLWKILPKTQLITRILSAKNPEEFFNLPIQIDTLPDLTNLSELSYKILLKLSSPKLLPSIIANYFPSTVKTFLEAYKSDLLIHGSYEKSATLENFRILKFLMADDKNFNISKCSLNLIENILSEYLAPPFISQDLLPYEISEILDDLNENDLKKIKEFVFNKMLAANISNSMGKILLSKGVKCEKDLELNEYKLNWVDEMPEELALEFINCKDVREAQKVVAKWRESKEM</sequence>
<reference evidence="1 2" key="1">
    <citation type="submission" date="2016-11" db="EMBL/GenBank/DDBJ databases">
        <title>The macronuclear genome of Stentor coeruleus: a giant cell with tiny introns.</title>
        <authorList>
            <person name="Slabodnick M."/>
            <person name="Ruby J.G."/>
            <person name="Reiff S.B."/>
            <person name="Swart E.C."/>
            <person name="Gosai S."/>
            <person name="Prabakaran S."/>
            <person name="Witkowska E."/>
            <person name="Larue G.E."/>
            <person name="Fisher S."/>
            <person name="Freeman R.M."/>
            <person name="Gunawardena J."/>
            <person name="Chu W."/>
            <person name="Stover N.A."/>
            <person name="Gregory B.D."/>
            <person name="Nowacki M."/>
            <person name="Derisi J."/>
            <person name="Roy S.W."/>
            <person name="Marshall W.F."/>
            <person name="Sood P."/>
        </authorList>
    </citation>
    <scope>NUCLEOTIDE SEQUENCE [LARGE SCALE GENOMIC DNA]</scope>
    <source>
        <strain evidence="1">WM001</strain>
    </source>
</reference>
<dbReference type="Proteomes" id="UP000187209">
    <property type="component" value="Unassembled WGS sequence"/>
</dbReference>
<name>A0A1R2BPK5_9CILI</name>
<dbReference type="EMBL" id="MPUH01000507">
    <property type="protein sequence ID" value="OMJ78732.1"/>
    <property type="molecule type" value="Genomic_DNA"/>
</dbReference>
<protein>
    <submittedName>
        <fullName evidence="1">Uncharacterized protein</fullName>
    </submittedName>
</protein>
<dbReference type="AlphaFoldDB" id="A0A1R2BPK5"/>
<proteinExistence type="predicted"/>
<dbReference type="OrthoDB" id="10588320at2759"/>